<evidence type="ECO:0000313" key="3">
    <source>
        <dbReference type="Proteomes" id="UP000645217"/>
    </source>
</evidence>
<gene>
    <name evidence="2" type="ORF">GCM10007964_29720</name>
</gene>
<accession>A0A917R350</accession>
<comment type="caution">
    <text evidence="2">The sequence shown here is derived from an EMBL/GenBank/DDBJ whole genome shotgun (WGS) entry which is preliminary data.</text>
</comment>
<evidence type="ECO:0000256" key="1">
    <source>
        <dbReference type="SAM" id="MobiDB-lite"/>
    </source>
</evidence>
<dbReference type="EMBL" id="BMNT01000014">
    <property type="protein sequence ID" value="GGK85252.1"/>
    <property type="molecule type" value="Genomic_DNA"/>
</dbReference>
<keyword evidence="3" id="KW-1185">Reference proteome</keyword>
<sequence>MFGLRRRPKKSASADLSPPGAQETPYWQAQVDSAREVVAAYHPRELELFDQVVAEYRIDPRRVLGRTPLRAPVGAGAELTVMATYVMWVMTFLFGAVTTRVVDRAADAVVDAAIGKLGPAIREKLAALLRHRIDRHSAGESVSAAPESVPAHGEKTAPSLSSAQEHELAEILVDHLTSSGLAEADACQLAEDVIDWLRPPGHESDESDQAPKA</sequence>
<feature type="region of interest" description="Disordered" evidence="1">
    <location>
        <begin position="139"/>
        <end position="162"/>
    </location>
</feature>
<reference evidence="2" key="1">
    <citation type="journal article" date="2014" name="Int. J. Syst. Evol. Microbiol.">
        <title>Complete genome sequence of Corynebacterium casei LMG S-19264T (=DSM 44701T), isolated from a smear-ripened cheese.</title>
        <authorList>
            <consortium name="US DOE Joint Genome Institute (JGI-PGF)"/>
            <person name="Walter F."/>
            <person name="Albersmeier A."/>
            <person name="Kalinowski J."/>
            <person name="Ruckert C."/>
        </authorList>
    </citation>
    <scope>NUCLEOTIDE SEQUENCE</scope>
    <source>
        <strain evidence="2">JCM 13064</strain>
    </source>
</reference>
<dbReference type="Proteomes" id="UP000645217">
    <property type="component" value="Unassembled WGS sequence"/>
</dbReference>
<reference evidence="2" key="2">
    <citation type="submission" date="2020-09" db="EMBL/GenBank/DDBJ databases">
        <authorList>
            <person name="Sun Q."/>
            <person name="Ohkuma M."/>
        </authorList>
    </citation>
    <scope>NUCLEOTIDE SEQUENCE</scope>
    <source>
        <strain evidence="2">JCM 13064</strain>
    </source>
</reference>
<evidence type="ECO:0000313" key="2">
    <source>
        <dbReference type="EMBL" id="GGK85252.1"/>
    </source>
</evidence>
<feature type="compositionally biased region" description="Basic residues" evidence="1">
    <location>
        <begin position="1"/>
        <end position="10"/>
    </location>
</feature>
<protein>
    <submittedName>
        <fullName evidence="2">Uncharacterized protein</fullName>
    </submittedName>
</protein>
<name>A0A917R350_9ACTN</name>
<proteinExistence type="predicted"/>
<organism evidence="2 3">
    <name type="scientific">Sphaerisporangium melleum</name>
    <dbReference type="NCBI Taxonomy" id="321316"/>
    <lineage>
        <taxon>Bacteria</taxon>
        <taxon>Bacillati</taxon>
        <taxon>Actinomycetota</taxon>
        <taxon>Actinomycetes</taxon>
        <taxon>Streptosporangiales</taxon>
        <taxon>Streptosporangiaceae</taxon>
        <taxon>Sphaerisporangium</taxon>
    </lineage>
</organism>
<feature type="region of interest" description="Disordered" evidence="1">
    <location>
        <begin position="1"/>
        <end position="23"/>
    </location>
</feature>
<dbReference type="AlphaFoldDB" id="A0A917R350"/>